<name>A0ABW4D887_9LACO</name>
<dbReference type="InterPro" id="IPR044081">
    <property type="entry name" value="DUF5776"/>
</dbReference>
<proteinExistence type="predicted"/>
<reference evidence="4" key="1">
    <citation type="journal article" date="2019" name="Int. J. Syst. Evol. Microbiol.">
        <title>The Global Catalogue of Microorganisms (GCM) 10K type strain sequencing project: providing services to taxonomists for standard genome sequencing and annotation.</title>
        <authorList>
            <consortium name="The Broad Institute Genomics Platform"/>
            <consortium name="The Broad Institute Genome Sequencing Center for Infectious Disease"/>
            <person name="Wu L."/>
            <person name="Ma J."/>
        </authorList>
    </citation>
    <scope>NUCLEOTIDE SEQUENCE [LARGE SCALE GENOMIC DNA]</scope>
    <source>
        <strain evidence="4">CCM 8979</strain>
    </source>
</reference>
<evidence type="ECO:0000259" key="2">
    <source>
        <dbReference type="Pfam" id="PF19087"/>
    </source>
</evidence>
<gene>
    <name evidence="3" type="ORF">ACFQ44_12015</name>
</gene>
<evidence type="ECO:0000313" key="3">
    <source>
        <dbReference type="EMBL" id="MFD1456383.1"/>
    </source>
</evidence>
<evidence type="ECO:0000313" key="4">
    <source>
        <dbReference type="Proteomes" id="UP001597189"/>
    </source>
</evidence>
<keyword evidence="4" id="KW-1185">Reference proteome</keyword>
<sequence>METHRHCQQLLWASLTTLTLVCGLPVIFPSPVLAAETEATETLPSPAHADQDPVAFADANLAALVGNAFGTEGRPVTYGDIRHYRGVQPDISDYTSSLVATSLEGLESLRELPTGIGVTIQFDVAKRVSWAPLAGVPVSGSLTVFQDGMHNTDFTALNQVNILEDPSTFPRQLCLTGISGYMNYAGLTDADIHLLDPLLSKFSNLKYHNQDGRTNLTISNQRVTDFSYFRKFGKVNVLGIGQYVDFKQKVTYIDPATFTPDSTVRLPARVKGLDGEPVQNSLKVFNNVSKTLTLDGTDALVSGIYPGTKWLIIMPVHTYANYSEAAPIDYADGSILLTDSLQYYRLKWAKAPVPAKPSPKPGLAPKQPVTSTPTTHTTTTSHPQPPRKGAAAKQPPQHFQPRVVYAIKSLYLYRHATFRVKERQTRYAQQPRANRPLFIIIGETKSHAGRRRYRVRDINHASRTDGQTGYITASTGYVTAAYYRTAPRQITVIDPAGVDAHSQPHLTTANPVTHYAQGSVLKVVAIQHRHLTTRFQLANGTYITANRQLIRAGKLVSPTHIQTKTRVTRYGTANLTERRQTYRPGRRLKVLGWSYAHPHDLSKPSPRRYRVPGGYVTANPRAVRVID</sequence>
<dbReference type="Proteomes" id="UP001597189">
    <property type="component" value="Unassembled WGS sequence"/>
</dbReference>
<organism evidence="3 4">
    <name type="scientific">Levilactobacillus lanxiensis</name>
    <dbReference type="NCBI Taxonomy" id="2799568"/>
    <lineage>
        <taxon>Bacteria</taxon>
        <taxon>Bacillati</taxon>
        <taxon>Bacillota</taxon>
        <taxon>Bacilli</taxon>
        <taxon>Lactobacillales</taxon>
        <taxon>Lactobacillaceae</taxon>
        <taxon>Levilactobacillus</taxon>
    </lineage>
</organism>
<accession>A0ABW4D887</accession>
<feature type="domain" description="DUF5776" evidence="2">
    <location>
        <begin position="482"/>
        <end position="550"/>
    </location>
</feature>
<dbReference type="RefSeq" id="WP_203646556.1">
    <property type="nucleotide sequence ID" value="NZ_BOLN01000010.1"/>
</dbReference>
<comment type="caution">
    <text evidence="3">The sequence shown here is derived from an EMBL/GenBank/DDBJ whole genome shotgun (WGS) entry which is preliminary data.</text>
</comment>
<protein>
    <submittedName>
        <fullName evidence="3">DUF5776 domain-containing protein</fullName>
    </submittedName>
</protein>
<evidence type="ECO:0000256" key="1">
    <source>
        <dbReference type="SAM" id="MobiDB-lite"/>
    </source>
</evidence>
<feature type="compositionally biased region" description="Low complexity" evidence="1">
    <location>
        <begin position="367"/>
        <end position="382"/>
    </location>
</feature>
<feature type="region of interest" description="Disordered" evidence="1">
    <location>
        <begin position="352"/>
        <end position="396"/>
    </location>
</feature>
<dbReference type="Pfam" id="PF19087">
    <property type="entry name" value="DUF5776"/>
    <property type="match status" value="1"/>
</dbReference>
<dbReference type="EMBL" id="JBHTOD010000010">
    <property type="protein sequence ID" value="MFD1456383.1"/>
    <property type="molecule type" value="Genomic_DNA"/>
</dbReference>